<evidence type="ECO:0000256" key="1">
    <source>
        <dbReference type="SAM" id="MobiDB-lite"/>
    </source>
</evidence>
<proteinExistence type="predicted"/>
<feature type="domain" description="SET" evidence="2">
    <location>
        <begin position="278"/>
        <end position="405"/>
    </location>
</feature>
<feature type="compositionally biased region" description="Basic and acidic residues" evidence="1">
    <location>
        <begin position="226"/>
        <end position="238"/>
    </location>
</feature>
<name>A0A9P6X2B1_RHIOR</name>
<feature type="compositionally biased region" description="Basic and acidic residues" evidence="1">
    <location>
        <begin position="17"/>
        <end position="30"/>
    </location>
</feature>
<dbReference type="Gene3D" id="2.170.270.10">
    <property type="entry name" value="SET domain"/>
    <property type="match status" value="1"/>
</dbReference>
<gene>
    <name evidence="3" type="ORF">G6F64_009805</name>
</gene>
<feature type="region of interest" description="Disordered" evidence="1">
    <location>
        <begin position="199"/>
        <end position="264"/>
    </location>
</feature>
<protein>
    <recommendedName>
        <fullName evidence="2">SET domain-containing protein</fullName>
    </recommendedName>
</protein>
<feature type="compositionally biased region" description="Basic and acidic residues" evidence="1">
    <location>
        <begin position="417"/>
        <end position="431"/>
    </location>
</feature>
<accession>A0A9P6X2B1</accession>
<dbReference type="InterPro" id="IPR046341">
    <property type="entry name" value="SET_dom_sf"/>
</dbReference>
<dbReference type="OrthoDB" id="5560686at2759"/>
<feature type="compositionally biased region" description="Polar residues" evidence="1">
    <location>
        <begin position="448"/>
        <end position="465"/>
    </location>
</feature>
<dbReference type="AlphaFoldDB" id="A0A9P6X2B1"/>
<dbReference type="Proteomes" id="UP000716291">
    <property type="component" value="Unassembled WGS sequence"/>
</dbReference>
<reference evidence="3" key="1">
    <citation type="journal article" date="2020" name="Microb. Genom.">
        <title>Genetic diversity of clinical and environmental Mucorales isolates obtained from an investigation of mucormycosis cases among solid organ transplant recipients.</title>
        <authorList>
            <person name="Nguyen M.H."/>
            <person name="Kaul D."/>
            <person name="Muto C."/>
            <person name="Cheng S.J."/>
            <person name="Richter R.A."/>
            <person name="Bruno V.M."/>
            <person name="Liu G."/>
            <person name="Beyhan S."/>
            <person name="Sundermann A.J."/>
            <person name="Mounaud S."/>
            <person name="Pasculle A.W."/>
            <person name="Nierman W.C."/>
            <person name="Driscoll E."/>
            <person name="Cumbie R."/>
            <person name="Clancy C.J."/>
            <person name="Dupont C.L."/>
        </authorList>
    </citation>
    <scope>NUCLEOTIDE SEQUENCE</scope>
    <source>
        <strain evidence="3">GL11</strain>
    </source>
</reference>
<evidence type="ECO:0000313" key="3">
    <source>
        <dbReference type="EMBL" id="KAG1303754.1"/>
    </source>
</evidence>
<organism evidence="3 4">
    <name type="scientific">Rhizopus oryzae</name>
    <name type="common">Mucormycosis agent</name>
    <name type="synonym">Rhizopus arrhizus var. delemar</name>
    <dbReference type="NCBI Taxonomy" id="64495"/>
    <lineage>
        <taxon>Eukaryota</taxon>
        <taxon>Fungi</taxon>
        <taxon>Fungi incertae sedis</taxon>
        <taxon>Mucoromycota</taxon>
        <taxon>Mucoromycotina</taxon>
        <taxon>Mucoromycetes</taxon>
        <taxon>Mucorales</taxon>
        <taxon>Mucorineae</taxon>
        <taxon>Rhizopodaceae</taxon>
        <taxon>Rhizopus</taxon>
    </lineage>
</organism>
<sequence>MNENVNQEQRSKSSVKRAVDDTIGDDKEGSRSSFKKVRPDSHPRWHNQAYMLFLALRQHPDLCMPRGELIKAALELDKKISSEMSLPLVFRGKTPANSASASLTTNTDRYFIPFKPEGSKSTWFKLAYEPGNEEKAVQEYQKWLKKLAEHDWPYCFGVPKVLKEVKKPEDDYQTPPASETDIDTESKKVMVISALNDVSNEIIQTPSPESIKEKTPEEKSTEEESIESRKEEKAEKERTRNKKSPSPKLDDSVNHQSEMPTYTLDELDLSDIPTSWKDIVYIAPSNIPGAGSGLFAKRKLPYNTPIGFYFGVPMTEDEFDSLKDRVGRSSEYSIMYRRTVLDATDKDGQPVTDENNPRFCPFHFMNESDEHGASVLFVEGIVVNQVICWTKRDIEAGEELLAWYGKDVNRYWDSERKKASQDGQEKTRCEIASEETGQSMDGVHTEKINQSIHSNTSDNCSNEKS</sequence>
<comment type="caution">
    <text evidence="3">The sequence shown here is derived from an EMBL/GenBank/DDBJ whole genome shotgun (WGS) entry which is preliminary data.</text>
</comment>
<dbReference type="Pfam" id="PF00856">
    <property type="entry name" value="SET"/>
    <property type="match status" value="1"/>
</dbReference>
<feature type="region of interest" description="Disordered" evidence="1">
    <location>
        <begin position="1"/>
        <end position="41"/>
    </location>
</feature>
<dbReference type="SUPFAM" id="SSF82199">
    <property type="entry name" value="SET domain"/>
    <property type="match status" value="1"/>
</dbReference>
<evidence type="ECO:0000259" key="2">
    <source>
        <dbReference type="PROSITE" id="PS50280"/>
    </source>
</evidence>
<evidence type="ECO:0000313" key="4">
    <source>
        <dbReference type="Proteomes" id="UP000716291"/>
    </source>
</evidence>
<feature type="compositionally biased region" description="Basic and acidic residues" evidence="1">
    <location>
        <begin position="210"/>
        <end position="219"/>
    </location>
</feature>
<keyword evidence="4" id="KW-1185">Reference proteome</keyword>
<feature type="region of interest" description="Disordered" evidence="1">
    <location>
        <begin position="417"/>
        <end position="465"/>
    </location>
</feature>
<dbReference type="EMBL" id="JAANQT010001869">
    <property type="protein sequence ID" value="KAG1303754.1"/>
    <property type="molecule type" value="Genomic_DNA"/>
</dbReference>
<dbReference type="InterPro" id="IPR001214">
    <property type="entry name" value="SET_dom"/>
</dbReference>
<dbReference type="PROSITE" id="PS50280">
    <property type="entry name" value="SET"/>
    <property type="match status" value="1"/>
</dbReference>